<gene>
    <name evidence="1" type="ORF">CI15_06370</name>
</gene>
<proteinExistence type="predicted"/>
<reference evidence="1 2" key="1">
    <citation type="journal article" date="2015" name="Int. J. Syst. Evol. Microbiol.">
        <title>Burkholderia monticola sp. nov., isolated from mountain soil.</title>
        <authorList>
            <person name="Baek I."/>
            <person name="Seo B."/>
            <person name="Lee I."/>
            <person name="Yi H."/>
            <person name="Chun J."/>
        </authorList>
    </citation>
    <scope>NUCLEOTIDE SEQUENCE [LARGE SCALE GENOMIC DNA]</scope>
    <source>
        <strain evidence="1 2">JC2948</strain>
    </source>
</reference>
<accession>A0A149PXM5</accession>
<comment type="caution">
    <text evidence="1">The sequence shown here is derived from an EMBL/GenBank/DDBJ whole genome shotgun (WGS) entry which is preliminary data.</text>
</comment>
<dbReference type="EMBL" id="LRBG01000004">
    <property type="protein sequence ID" value="KXU89808.1"/>
    <property type="molecule type" value="Genomic_DNA"/>
</dbReference>
<dbReference type="AlphaFoldDB" id="A0A149PXM5"/>
<dbReference type="Proteomes" id="UP000075613">
    <property type="component" value="Unassembled WGS sequence"/>
</dbReference>
<name>A0A149PXM5_9BURK</name>
<organism evidence="1 2">
    <name type="scientific">Paraburkholderia monticola</name>
    <dbReference type="NCBI Taxonomy" id="1399968"/>
    <lineage>
        <taxon>Bacteria</taxon>
        <taxon>Pseudomonadati</taxon>
        <taxon>Pseudomonadota</taxon>
        <taxon>Betaproteobacteria</taxon>
        <taxon>Burkholderiales</taxon>
        <taxon>Burkholderiaceae</taxon>
        <taxon>Paraburkholderia</taxon>
    </lineage>
</organism>
<sequence>MIPSDPKSWDTQLAPEVKKLSDEDKQLLTGYLMRAKMGEAFGGAPIPVGTTVSQGIERQKDWLAKQEAQQAEQARLKKEVEAQKAAAAAEVSKSVVLAFLSQHIVPKDVYAQRYSDQFFIDVAVQNASQKSIKGVKADLVFKNTFGETIYTSGLTIEQSIEPGARATWEGGHELNEFKDTDKKLMNLQEGSFTAEIRPTMVVFADGTSIGSVN</sequence>
<keyword evidence="2" id="KW-1185">Reference proteome</keyword>
<evidence type="ECO:0000313" key="1">
    <source>
        <dbReference type="EMBL" id="KXU89808.1"/>
    </source>
</evidence>
<protein>
    <submittedName>
        <fullName evidence="1">Uncharacterized protein</fullName>
    </submittedName>
</protein>
<evidence type="ECO:0000313" key="2">
    <source>
        <dbReference type="Proteomes" id="UP000075613"/>
    </source>
</evidence>